<proteinExistence type="inferred from homology"/>
<dbReference type="GO" id="GO:0045303">
    <property type="term" value="F:diaminobutyrate-2-oxoglutarate transaminase activity"/>
    <property type="evidence" value="ECO:0007669"/>
    <property type="project" value="UniProtKB-EC"/>
</dbReference>
<evidence type="ECO:0000256" key="4">
    <source>
        <dbReference type="ARBA" id="ARBA00022679"/>
    </source>
</evidence>
<comment type="caution">
    <text evidence="8">The sequence shown here is derived from an EMBL/GenBank/DDBJ whole genome shotgun (WGS) entry which is preliminary data.</text>
</comment>
<comment type="pathway">
    <text evidence="7">Amine and polyamine biosynthesis; ectoine biosynthesis; L-ectoine from L-aspartate 4-semialdehyde: step 1/3.</text>
</comment>
<comment type="cofactor">
    <cofactor evidence="1 7">
        <name>pyridoxal 5'-phosphate</name>
        <dbReference type="ChEBI" id="CHEBI:597326"/>
    </cofactor>
</comment>
<evidence type="ECO:0000313" key="8">
    <source>
        <dbReference type="EMBL" id="MQX37575.1"/>
    </source>
</evidence>
<dbReference type="NCBIfam" id="NF006733">
    <property type="entry name" value="PRK09264.1"/>
    <property type="match status" value="1"/>
</dbReference>
<keyword evidence="5 6" id="KW-0663">Pyridoxal phosphate</keyword>
<comment type="similarity">
    <text evidence="2 6">Belongs to the class-III pyridoxal-phosphate-dependent aminotransferase family.</text>
</comment>
<keyword evidence="3 7" id="KW-0032">Aminotransferase</keyword>
<dbReference type="Proteomes" id="UP000434582">
    <property type="component" value="Unassembled WGS sequence"/>
</dbReference>
<dbReference type="PANTHER" id="PTHR43552">
    <property type="entry name" value="DIAMINOBUTYRATE--2-OXOGLUTARATE AMINOTRANSFERASE"/>
    <property type="match status" value="1"/>
</dbReference>
<dbReference type="InterPro" id="IPR004637">
    <property type="entry name" value="Dat"/>
</dbReference>
<dbReference type="PROSITE" id="PS00600">
    <property type="entry name" value="AA_TRANSFER_CLASS_3"/>
    <property type="match status" value="1"/>
</dbReference>
<comment type="function">
    <text evidence="7">Catalyzes reversively the conversion of L-aspartate beta-semialdehyde (ASA) to L-2,4-diaminobutyrate (DABA) by transamination with L-glutamate.</text>
</comment>
<protein>
    <recommendedName>
        <fullName evidence="7">Diaminobutyrate--2-oxoglutarate transaminase</fullName>
        <ecNumber evidence="7">2.6.1.76</ecNumber>
    </recommendedName>
    <alternativeName>
        <fullName evidence="7">DABA aminotransferase</fullName>
    </alternativeName>
</protein>
<dbReference type="InterPro" id="IPR049704">
    <property type="entry name" value="Aminotrans_3_PPA_site"/>
</dbReference>
<dbReference type="InterPro" id="IPR015424">
    <property type="entry name" value="PyrdxlP-dep_Trfase"/>
</dbReference>
<dbReference type="OrthoDB" id="9801834at2"/>
<evidence type="ECO:0000256" key="7">
    <source>
        <dbReference type="RuleBase" id="RU365034"/>
    </source>
</evidence>
<evidence type="ECO:0000313" key="9">
    <source>
        <dbReference type="Proteomes" id="UP000434582"/>
    </source>
</evidence>
<dbReference type="GO" id="GO:0019491">
    <property type="term" value="P:ectoine biosynthetic process"/>
    <property type="evidence" value="ECO:0007669"/>
    <property type="project" value="UniProtKB-UniPathway"/>
</dbReference>
<dbReference type="CDD" id="cd00610">
    <property type="entry name" value="OAT_like"/>
    <property type="match status" value="1"/>
</dbReference>
<evidence type="ECO:0000256" key="3">
    <source>
        <dbReference type="ARBA" id="ARBA00022576"/>
    </source>
</evidence>
<reference evidence="8 9" key="1">
    <citation type="submission" date="2019-10" db="EMBL/GenBank/DDBJ databases">
        <title>Draft whole-genome sequence of the purple nonsulfur photosynthetic bacterium Roseospira navarrensis DSM 15114.</title>
        <authorList>
            <person name="Kyndt J.A."/>
            <person name="Meyer T.E."/>
        </authorList>
    </citation>
    <scope>NUCLEOTIDE SEQUENCE [LARGE SCALE GENOMIC DNA]</scope>
    <source>
        <strain evidence="8 9">DSM 15114</strain>
    </source>
</reference>
<dbReference type="EC" id="2.6.1.76" evidence="7"/>
<evidence type="ECO:0000256" key="1">
    <source>
        <dbReference type="ARBA" id="ARBA00001933"/>
    </source>
</evidence>
<evidence type="ECO:0000256" key="2">
    <source>
        <dbReference type="ARBA" id="ARBA00008954"/>
    </source>
</evidence>
<dbReference type="UniPathway" id="UPA00067">
    <property type="reaction ID" value="UER00121"/>
</dbReference>
<sequence>MTSPTLDVFERHESAVRSYVRSFPDVFTTAKGHLVRSESGREYIDFFAGAGALNYGHNDDGMKAALLEYISGDGIAHALDMGTTAKARFLERFHEVLLAPRGLEHRVLFPGPTGTNAVETALKLARKVTGREKIVSFTNAFHGMTLGSLAVTGNSFKRGGAGLPLDNTVFMPFADFLDEGFDSLSYLERMLENGGSGMDLPAGVIVETVQGEGGINAASFGWLKRLNDLCARWDLPLIVDDIQAGCGRTGPFFSFEPAGIKPDIICLSKSLSGYGLPMALVLVRPDMDLFGPGEHNGTFRGNSMAFVTATEALRFWEDDTLTQDVLRKGEIVQEALEAMAAKHPDLKPDVRGRGLMRGLGLGAEGAANAVCAEAFKGGVIMETSGPASEVAKLLPPLTIPEAALRQGLDVMAKAVDTVAERIAKDQPAAA</sequence>
<dbReference type="PIRSF" id="PIRSF000521">
    <property type="entry name" value="Transaminase_4ab_Lys_Orn"/>
    <property type="match status" value="1"/>
</dbReference>
<dbReference type="NCBIfam" id="TIGR02407">
    <property type="entry name" value="ectoine_ectB"/>
    <property type="match status" value="1"/>
</dbReference>
<dbReference type="InterPro" id="IPR012773">
    <property type="entry name" value="Ectoine_EctB"/>
</dbReference>
<comment type="catalytic activity">
    <reaction evidence="7">
        <text>L-2,4-diaminobutanoate + 2-oxoglutarate = L-aspartate 4-semialdehyde + L-glutamate</text>
        <dbReference type="Rhea" id="RHEA:11160"/>
        <dbReference type="ChEBI" id="CHEBI:16810"/>
        <dbReference type="ChEBI" id="CHEBI:29985"/>
        <dbReference type="ChEBI" id="CHEBI:58761"/>
        <dbReference type="ChEBI" id="CHEBI:537519"/>
        <dbReference type="EC" id="2.6.1.76"/>
    </reaction>
</comment>
<dbReference type="GO" id="GO:0030170">
    <property type="term" value="F:pyridoxal phosphate binding"/>
    <property type="evidence" value="ECO:0007669"/>
    <property type="project" value="InterPro"/>
</dbReference>
<dbReference type="RefSeq" id="WP_153345196.1">
    <property type="nucleotide sequence ID" value="NZ_WIVE01000048.1"/>
</dbReference>
<name>A0A7X1ZHZ1_9PROT</name>
<dbReference type="PANTHER" id="PTHR43552:SF2">
    <property type="entry name" value="DIAMINOBUTYRATE--2-OXOGLUTARATE TRANSAMINASE"/>
    <property type="match status" value="1"/>
</dbReference>
<evidence type="ECO:0000256" key="5">
    <source>
        <dbReference type="ARBA" id="ARBA00022898"/>
    </source>
</evidence>
<dbReference type="AlphaFoldDB" id="A0A7X1ZHZ1"/>
<dbReference type="EMBL" id="WIVE01000048">
    <property type="protein sequence ID" value="MQX37575.1"/>
    <property type="molecule type" value="Genomic_DNA"/>
</dbReference>
<dbReference type="Gene3D" id="3.90.1150.10">
    <property type="entry name" value="Aspartate Aminotransferase, domain 1"/>
    <property type="match status" value="1"/>
</dbReference>
<dbReference type="InterPro" id="IPR005814">
    <property type="entry name" value="Aminotrans_3"/>
</dbReference>
<evidence type="ECO:0000256" key="6">
    <source>
        <dbReference type="RuleBase" id="RU003560"/>
    </source>
</evidence>
<gene>
    <name evidence="8" type="primary">ectB</name>
    <name evidence="8" type="ORF">GHC57_13710</name>
</gene>
<dbReference type="NCBIfam" id="TIGR00709">
    <property type="entry name" value="dat"/>
    <property type="match status" value="1"/>
</dbReference>
<dbReference type="Pfam" id="PF00202">
    <property type="entry name" value="Aminotran_3"/>
    <property type="match status" value="1"/>
</dbReference>
<dbReference type="InterPro" id="IPR015422">
    <property type="entry name" value="PyrdxlP-dep_Trfase_small"/>
</dbReference>
<dbReference type="Gene3D" id="3.40.640.10">
    <property type="entry name" value="Type I PLP-dependent aspartate aminotransferase-like (Major domain)"/>
    <property type="match status" value="1"/>
</dbReference>
<accession>A0A7X1ZHZ1</accession>
<keyword evidence="9" id="KW-1185">Reference proteome</keyword>
<organism evidence="8 9">
    <name type="scientific">Roseospira navarrensis</name>
    <dbReference type="NCBI Taxonomy" id="140058"/>
    <lineage>
        <taxon>Bacteria</taxon>
        <taxon>Pseudomonadati</taxon>
        <taxon>Pseudomonadota</taxon>
        <taxon>Alphaproteobacteria</taxon>
        <taxon>Rhodospirillales</taxon>
        <taxon>Rhodospirillaceae</taxon>
        <taxon>Roseospira</taxon>
    </lineage>
</organism>
<dbReference type="SUPFAM" id="SSF53383">
    <property type="entry name" value="PLP-dependent transferases"/>
    <property type="match status" value="1"/>
</dbReference>
<dbReference type="GO" id="GO:0047307">
    <property type="term" value="F:diaminobutyrate-pyruvate transaminase activity"/>
    <property type="evidence" value="ECO:0007669"/>
    <property type="project" value="InterPro"/>
</dbReference>
<dbReference type="InterPro" id="IPR015421">
    <property type="entry name" value="PyrdxlP-dep_Trfase_major"/>
</dbReference>
<keyword evidence="4 7" id="KW-0808">Transferase</keyword>